<organism evidence="2 3">
    <name type="scientific">Hymenobacter arizonensis</name>
    <name type="common">Siccationidurans arizonensis</name>
    <dbReference type="NCBI Taxonomy" id="1227077"/>
    <lineage>
        <taxon>Bacteria</taxon>
        <taxon>Pseudomonadati</taxon>
        <taxon>Bacteroidota</taxon>
        <taxon>Cytophagia</taxon>
        <taxon>Cytophagales</taxon>
        <taxon>Hymenobacteraceae</taxon>
        <taxon>Hymenobacter</taxon>
    </lineage>
</organism>
<proteinExistence type="predicted"/>
<evidence type="ECO:0000313" key="2">
    <source>
        <dbReference type="EMBL" id="SFQ47038.1"/>
    </source>
</evidence>
<dbReference type="EMBL" id="FOXS01000003">
    <property type="protein sequence ID" value="SFQ47038.1"/>
    <property type="molecule type" value="Genomic_DNA"/>
</dbReference>
<protein>
    <submittedName>
        <fullName evidence="2">Uncharacterized protein</fullName>
    </submittedName>
</protein>
<reference evidence="3" key="1">
    <citation type="submission" date="2016-10" db="EMBL/GenBank/DDBJ databases">
        <authorList>
            <person name="Varghese N."/>
            <person name="Submissions S."/>
        </authorList>
    </citation>
    <scope>NUCLEOTIDE SEQUENCE [LARGE SCALE GENOMIC DNA]</scope>
    <source>
        <strain evidence="3">OR362-8,ATCC BAA-1266,JCM 13504</strain>
    </source>
</reference>
<keyword evidence="1" id="KW-0472">Membrane</keyword>
<name>A0A1I5YS02_HYMAR</name>
<keyword evidence="1" id="KW-1133">Transmembrane helix</keyword>
<dbReference type="RefSeq" id="WP_092673186.1">
    <property type="nucleotide sequence ID" value="NZ_FOXS01000003.1"/>
</dbReference>
<gene>
    <name evidence="2" type="ORF">SAMN04515668_2402</name>
</gene>
<feature type="transmembrane region" description="Helical" evidence="1">
    <location>
        <begin position="60"/>
        <end position="80"/>
    </location>
</feature>
<dbReference type="AlphaFoldDB" id="A0A1I5YS02"/>
<evidence type="ECO:0000313" key="3">
    <source>
        <dbReference type="Proteomes" id="UP000199029"/>
    </source>
</evidence>
<dbReference type="Proteomes" id="UP000199029">
    <property type="component" value="Unassembled WGS sequence"/>
</dbReference>
<keyword evidence="3" id="KW-1185">Reference proteome</keyword>
<dbReference type="STRING" id="1227077.SAMN04515668_2402"/>
<keyword evidence="1" id="KW-0812">Transmembrane</keyword>
<sequence>MKNPNTIVGIAFGLGSLSQIVLGNYFAALATGLFAGAMLLSDTFYGSPAARVTVVPLSTWRRFTCFLLLGASIALFSYDIGRALHQATHKSTAKASLK</sequence>
<accession>A0A1I5YS02</accession>
<feature type="transmembrane region" description="Helical" evidence="1">
    <location>
        <begin position="7"/>
        <end position="40"/>
    </location>
</feature>
<evidence type="ECO:0000256" key="1">
    <source>
        <dbReference type="SAM" id="Phobius"/>
    </source>
</evidence>